<name>A0A7H0YBN1_9BACL</name>
<dbReference type="Proteomes" id="UP000516384">
    <property type="component" value="Chromosome"/>
</dbReference>
<proteinExistence type="predicted"/>
<dbReference type="EMBL" id="CP061172">
    <property type="protein sequence ID" value="QNR68489.1"/>
    <property type="molecule type" value="Genomic_DNA"/>
</dbReference>
<sequence>MIQSRYLFVSRAGKVIKIARPKDHKHKSVPQLAGEEVLEVILYYRNKDRKPHKLLMVEFDRFHLDSDGNYKQTEEDRKRAIHNFLSFGMADLHEGIEVEDKPLPIPVAPIIPTTAEKKSLYDYINEKLPSFSDDAPYVVESKIKTAKEKYEEFKSMAKKSNKLSK</sequence>
<accession>A0A7H0YBN1</accession>
<protein>
    <submittedName>
        <fullName evidence="1">Uncharacterized protein</fullName>
    </submittedName>
</protein>
<organism evidence="1 2">
    <name type="scientific">Paenibacillus peoriae</name>
    <dbReference type="NCBI Taxonomy" id="59893"/>
    <lineage>
        <taxon>Bacteria</taxon>
        <taxon>Bacillati</taxon>
        <taxon>Bacillota</taxon>
        <taxon>Bacilli</taxon>
        <taxon>Bacillales</taxon>
        <taxon>Paenibacillaceae</taxon>
        <taxon>Paenibacillus</taxon>
    </lineage>
</organism>
<dbReference type="AlphaFoldDB" id="A0A7H0YBN1"/>
<reference evidence="1 2" key="1">
    <citation type="submission" date="2020-09" db="EMBL/GenBank/DDBJ databases">
        <title>Characterization of Paenibacillus peoriae strain ZF390 with broad-spectrum antimicrobial activity as a potential biocontrol agent.</title>
        <authorList>
            <person name="Li L."/>
            <person name="Zhao Y."/>
            <person name="Li B."/>
            <person name="Xie X."/>
        </authorList>
    </citation>
    <scope>NUCLEOTIDE SEQUENCE [LARGE SCALE GENOMIC DNA]</scope>
    <source>
        <strain evidence="1 2">ZF390</strain>
    </source>
</reference>
<evidence type="ECO:0000313" key="2">
    <source>
        <dbReference type="Proteomes" id="UP000516384"/>
    </source>
</evidence>
<gene>
    <name evidence="1" type="ORF">IAQ67_05375</name>
</gene>
<dbReference type="RefSeq" id="WP_190298765.1">
    <property type="nucleotide sequence ID" value="NZ_CP061172.1"/>
</dbReference>
<evidence type="ECO:0000313" key="1">
    <source>
        <dbReference type="EMBL" id="QNR68489.1"/>
    </source>
</evidence>